<evidence type="ECO:0000313" key="3">
    <source>
        <dbReference type="EMBL" id="CAF1219267.1"/>
    </source>
</evidence>
<organism evidence="2 6">
    <name type="scientific">Didymodactylos carnosus</name>
    <dbReference type="NCBI Taxonomy" id="1234261"/>
    <lineage>
        <taxon>Eukaryota</taxon>
        <taxon>Metazoa</taxon>
        <taxon>Spiralia</taxon>
        <taxon>Gnathifera</taxon>
        <taxon>Rotifera</taxon>
        <taxon>Eurotatoria</taxon>
        <taxon>Bdelloidea</taxon>
        <taxon>Philodinida</taxon>
        <taxon>Philodinidae</taxon>
        <taxon>Didymodactylos</taxon>
    </lineage>
</organism>
<dbReference type="EMBL" id="CAJNOQ010005041">
    <property type="protein sequence ID" value="CAF1083852.1"/>
    <property type="molecule type" value="Genomic_DNA"/>
</dbReference>
<proteinExistence type="predicted"/>
<dbReference type="OrthoDB" id="10061533at2759"/>
<dbReference type="Proteomes" id="UP000682733">
    <property type="component" value="Unassembled WGS sequence"/>
</dbReference>
<sequence>MFAMPKNQCHIQDCTRSVATLCYCCQKNVCSKHFNEHIEVIKGQLHPLVEQRNELAEKVHNLKIEQLTDKAYEDLDQWRTGIYKMIDDIYSKKRKEIEQSVQINEALFVKHKNEQLEKIEKVKLDLEQLISQDDATADQIRELKSSLQIIEMNLAVFQRQFIVVQTRLWDVDLVQIQSGLNMNFVNSIGQRKQKQQAGGMSYAHQELEEDF</sequence>
<dbReference type="EMBL" id="CAJOBA010036678">
    <property type="protein sequence ID" value="CAF4027455.1"/>
    <property type="molecule type" value="Genomic_DNA"/>
</dbReference>
<evidence type="ECO:0000313" key="4">
    <source>
        <dbReference type="EMBL" id="CAF3849507.1"/>
    </source>
</evidence>
<evidence type="ECO:0000313" key="5">
    <source>
        <dbReference type="EMBL" id="CAF4027455.1"/>
    </source>
</evidence>
<evidence type="ECO:0000313" key="6">
    <source>
        <dbReference type="Proteomes" id="UP000663829"/>
    </source>
</evidence>
<keyword evidence="1" id="KW-0175">Coiled coil</keyword>
<accession>A0A814MTP8</accession>
<evidence type="ECO:0000313" key="2">
    <source>
        <dbReference type="EMBL" id="CAF1083852.1"/>
    </source>
</evidence>
<evidence type="ECO:0000256" key="1">
    <source>
        <dbReference type="SAM" id="Coils"/>
    </source>
</evidence>
<comment type="caution">
    <text evidence="2">The sequence shown here is derived from an EMBL/GenBank/DDBJ whole genome shotgun (WGS) entry which is preliminary data.</text>
</comment>
<protein>
    <submittedName>
        <fullName evidence="2">Uncharacterized protein</fullName>
    </submittedName>
</protein>
<dbReference type="Proteomes" id="UP000681722">
    <property type="component" value="Unassembled WGS sequence"/>
</dbReference>
<dbReference type="Proteomes" id="UP000663829">
    <property type="component" value="Unassembled WGS sequence"/>
</dbReference>
<feature type="coiled-coil region" evidence="1">
    <location>
        <begin position="109"/>
        <end position="160"/>
    </location>
</feature>
<dbReference type="EMBL" id="CAJOBC010005041">
    <property type="protein sequence ID" value="CAF3849507.1"/>
    <property type="molecule type" value="Genomic_DNA"/>
</dbReference>
<dbReference type="EMBL" id="CAJNOK010015140">
    <property type="protein sequence ID" value="CAF1219267.1"/>
    <property type="molecule type" value="Genomic_DNA"/>
</dbReference>
<dbReference type="Proteomes" id="UP000677228">
    <property type="component" value="Unassembled WGS sequence"/>
</dbReference>
<name>A0A814MTP8_9BILA</name>
<dbReference type="AlphaFoldDB" id="A0A814MTP8"/>
<reference evidence="2" key="1">
    <citation type="submission" date="2021-02" db="EMBL/GenBank/DDBJ databases">
        <authorList>
            <person name="Nowell W R."/>
        </authorList>
    </citation>
    <scope>NUCLEOTIDE SEQUENCE</scope>
</reference>
<gene>
    <name evidence="2" type="ORF">GPM918_LOCUS17905</name>
    <name evidence="3" type="ORF">OVA965_LOCUS24835</name>
    <name evidence="4" type="ORF">SRO942_LOCUS17902</name>
    <name evidence="5" type="ORF">TMI583_LOCUS25557</name>
</gene>
<keyword evidence="6" id="KW-1185">Reference proteome</keyword>